<name>Q4V577_DROME</name>
<dbReference type="AlphaFoldDB" id="Q4V577"/>
<sequence length="86" mass="9164">MASTRSGTSGGVYPNQRMSCFSSRTGLNCIGSPSCRHLMNLGSPSCNWASRYIDLMLHHDNFSNISELLAPGGTSGQTFSSSSIET</sequence>
<dbReference type="EMBL" id="BT022779">
    <property type="protein sequence ID" value="AAY55195.1"/>
    <property type="molecule type" value="mRNA"/>
</dbReference>
<evidence type="ECO:0000313" key="1">
    <source>
        <dbReference type="EMBL" id="AAY55195.1"/>
    </source>
</evidence>
<accession>Q4V577</accession>
<organism evidence="1">
    <name type="scientific">Drosophila melanogaster</name>
    <name type="common">Fruit fly</name>
    <dbReference type="NCBI Taxonomy" id="7227"/>
    <lineage>
        <taxon>Eukaryota</taxon>
        <taxon>Metazoa</taxon>
        <taxon>Ecdysozoa</taxon>
        <taxon>Arthropoda</taxon>
        <taxon>Hexapoda</taxon>
        <taxon>Insecta</taxon>
        <taxon>Pterygota</taxon>
        <taxon>Neoptera</taxon>
        <taxon>Endopterygota</taxon>
        <taxon>Diptera</taxon>
        <taxon>Brachycera</taxon>
        <taxon>Muscomorpha</taxon>
        <taxon>Ephydroidea</taxon>
        <taxon>Drosophilidae</taxon>
        <taxon>Drosophila</taxon>
        <taxon>Sophophora</taxon>
    </lineage>
</organism>
<protein>
    <submittedName>
        <fullName evidence="1">IP14013p</fullName>
    </submittedName>
</protein>
<reference evidence="1" key="1">
    <citation type="submission" date="2005-05" db="EMBL/GenBank/DDBJ databases">
        <authorList>
            <person name="Stapleton M."/>
            <person name="Carlson J."/>
            <person name="Chavez C."/>
            <person name="Frise E."/>
            <person name="George R."/>
            <person name="Pacleb J."/>
            <person name="Park S."/>
            <person name="Wan K."/>
            <person name="Yu C."/>
            <person name="Celniker S."/>
        </authorList>
    </citation>
    <scope>NUCLEOTIDE SEQUENCE</scope>
</reference>
<proteinExistence type="evidence at transcript level"/>